<evidence type="ECO:0000256" key="1">
    <source>
        <dbReference type="SAM" id="MobiDB-lite"/>
    </source>
</evidence>
<feature type="compositionally biased region" description="Low complexity" evidence="1">
    <location>
        <begin position="10"/>
        <end position="30"/>
    </location>
</feature>
<gene>
    <name evidence="3" type="ORF">SAMEA4029009_CIC11G00000004308</name>
    <name evidence="2" type="ORF">SAMEA4029010_CIC11G00000001874</name>
</gene>
<dbReference type="AlphaFoldDB" id="A0A1L0D775"/>
<feature type="region of interest" description="Disordered" evidence="1">
    <location>
        <begin position="1"/>
        <end position="31"/>
    </location>
</feature>
<protein>
    <submittedName>
        <fullName evidence="2">CIC11C00000001874</fullName>
    </submittedName>
    <submittedName>
        <fullName evidence="3">CIC11C00000004308</fullName>
    </submittedName>
</protein>
<reference evidence="4 5" key="1">
    <citation type="submission" date="2016-10" db="EMBL/GenBank/DDBJ databases">
        <authorList>
            <person name="de Groot N.N."/>
        </authorList>
    </citation>
    <scope>NUCLEOTIDE SEQUENCE [LARGE SCALE GENOMIC DNA]</scope>
    <source>
        <strain evidence="2 5">CBS 141442</strain>
        <strain evidence="3 4">PYCC 4715</strain>
    </source>
</reference>
<dbReference type="EMBL" id="LT635765">
    <property type="protein sequence ID" value="SGZ52372.1"/>
    <property type="molecule type" value="Genomic_DNA"/>
</dbReference>
<organism evidence="3 4">
    <name type="scientific">Sungouiella intermedia</name>
    <dbReference type="NCBI Taxonomy" id="45354"/>
    <lineage>
        <taxon>Eukaryota</taxon>
        <taxon>Fungi</taxon>
        <taxon>Dikarya</taxon>
        <taxon>Ascomycota</taxon>
        <taxon>Saccharomycotina</taxon>
        <taxon>Pichiomycetes</taxon>
        <taxon>Metschnikowiaceae</taxon>
        <taxon>Sungouiella</taxon>
    </lineage>
</organism>
<accession>A0A1L0D775</accession>
<dbReference type="EMBL" id="LT635758">
    <property type="protein sequence ID" value="SGZ51547.1"/>
    <property type="molecule type" value="Genomic_DNA"/>
</dbReference>
<dbReference type="Proteomes" id="UP000182334">
    <property type="component" value="Chromosome III"/>
</dbReference>
<evidence type="ECO:0000313" key="5">
    <source>
        <dbReference type="Proteomes" id="UP000182334"/>
    </source>
</evidence>
<dbReference type="Proteomes" id="UP000182259">
    <property type="component" value="Chromosome II"/>
</dbReference>
<evidence type="ECO:0000313" key="4">
    <source>
        <dbReference type="Proteomes" id="UP000182259"/>
    </source>
</evidence>
<evidence type="ECO:0000313" key="2">
    <source>
        <dbReference type="EMBL" id="SGZ51547.1"/>
    </source>
</evidence>
<proteinExistence type="predicted"/>
<name>A0A1L0D775_9ASCO</name>
<evidence type="ECO:0000313" key="3">
    <source>
        <dbReference type="EMBL" id="SGZ52372.1"/>
    </source>
</evidence>
<dbReference type="OrthoDB" id="4025683at2759"/>
<sequence>MPFLSKKKSTSSTLSMSSSSTAASASSLNSCHNKSYAKFDEKKDYDRRCNKKHPAAKKSTPCLVSFCVGKKF</sequence>
<keyword evidence="5" id="KW-1185">Reference proteome</keyword>